<proteinExistence type="predicted"/>
<dbReference type="EMBL" id="CP104064">
    <property type="protein sequence ID" value="WAH37598.1"/>
    <property type="molecule type" value="Genomic_DNA"/>
</dbReference>
<protein>
    <submittedName>
        <fullName evidence="5">MarR family winged helix-turn-helix transcriptional regulator</fullName>
    </submittedName>
</protein>
<dbReference type="Pfam" id="PF01047">
    <property type="entry name" value="MarR"/>
    <property type="match status" value="1"/>
</dbReference>
<dbReference type="PROSITE" id="PS50995">
    <property type="entry name" value="HTH_MARR_2"/>
    <property type="match status" value="1"/>
</dbReference>
<dbReference type="SUPFAM" id="SSF46785">
    <property type="entry name" value="Winged helix' DNA-binding domain"/>
    <property type="match status" value="1"/>
</dbReference>
<name>A0ABY6Z3Y2_9BACL</name>
<dbReference type="Proteomes" id="UP001164803">
    <property type="component" value="Chromosome"/>
</dbReference>
<sequence>MSTNHDTARAISDAFANIYYHCHPAFEMELSHQAVRALQFLQMNGAATVTSVAAYLGCAQNTASEMLRRLSDKGLVVRRRNEVDERVVNVHLTTTGLNTVNEHTGLDVDKLASRLGRVSLDERSEILNQMVRLQRLLEQED</sequence>
<dbReference type="PANTHER" id="PTHR42756">
    <property type="entry name" value="TRANSCRIPTIONAL REGULATOR, MARR"/>
    <property type="match status" value="1"/>
</dbReference>
<dbReference type="Gene3D" id="1.10.10.10">
    <property type="entry name" value="Winged helix-like DNA-binding domain superfamily/Winged helix DNA-binding domain"/>
    <property type="match status" value="1"/>
</dbReference>
<keyword evidence="1" id="KW-0805">Transcription regulation</keyword>
<reference evidence="5" key="1">
    <citation type="submission" date="2022-08" db="EMBL/GenBank/DDBJ databases">
        <title>Alicyclobacillus dauci DSM2870, complete genome.</title>
        <authorList>
            <person name="Wang Q."/>
            <person name="Cai R."/>
            <person name="Wang Z."/>
        </authorList>
    </citation>
    <scope>NUCLEOTIDE SEQUENCE</scope>
    <source>
        <strain evidence="5">DSM 28700</strain>
    </source>
</reference>
<evidence type="ECO:0000313" key="5">
    <source>
        <dbReference type="EMBL" id="WAH37598.1"/>
    </source>
</evidence>
<dbReference type="InterPro" id="IPR036390">
    <property type="entry name" value="WH_DNA-bd_sf"/>
</dbReference>
<evidence type="ECO:0000256" key="1">
    <source>
        <dbReference type="ARBA" id="ARBA00023015"/>
    </source>
</evidence>
<evidence type="ECO:0000256" key="2">
    <source>
        <dbReference type="ARBA" id="ARBA00023125"/>
    </source>
</evidence>
<evidence type="ECO:0000313" key="6">
    <source>
        <dbReference type="Proteomes" id="UP001164803"/>
    </source>
</evidence>
<dbReference type="InterPro" id="IPR000835">
    <property type="entry name" value="HTH_MarR-typ"/>
</dbReference>
<dbReference type="PANTHER" id="PTHR42756:SF1">
    <property type="entry name" value="TRANSCRIPTIONAL REPRESSOR OF EMRAB OPERON"/>
    <property type="match status" value="1"/>
</dbReference>
<dbReference type="SMART" id="SM00347">
    <property type="entry name" value="HTH_MARR"/>
    <property type="match status" value="1"/>
</dbReference>
<feature type="domain" description="HTH marR-type" evidence="4">
    <location>
        <begin position="1"/>
        <end position="135"/>
    </location>
</feature>
<accession>A0ABY6Z3Y2</accession>
<organism evidence="5 6">
    <name type="scientific">Alicyclobacillus dauci</name>
    <dbReference type="NCBI Taxonomy" id="1475485"/>
    <lineage>
        <taxon>Bacteria</taxon>
        <taxon>Bacillati</taxon>
        <taxon>Bacillota</taxon>
        <taxon>Bacilli</taxon>
        <taxon>Bacillales</taxon>
        <taxon>Alicyclobacillaceae</taxon>
        <taxon>Alicyclobacillus</taxon>
    </lineage>
</organism>
<evidence type="ECO:0000259" key="4">
    <source>
        <dbReference type="PROSITE" id="PS50995"/>
    </source>
</evidence>
<dbReference type="InterPro" id="IPR036388">
    <property type="entry name" value="WH-like_DNA-bd_sf"/>
</dbReference>
<gene>
    <name evidence="5" type="ORF">NZD86_03450</name>
</gene>
<evidence type="ECO:0000256" key="3">
    <source>
        <dbReference type="ARBA" id="ARBA00023163"/>
    </source>
</evidence>
<keyword evidence="6" id="KW-1185">Reference proteome</keyword>
<dbReference type="RefSeq" id="WP_268045102.1">
    <property type="nucleotide sequence ID" value="NZ_CP104064.1"/>
</dbReference>
<keyword evidence="3" id="KW-0804">Transcription</keyword>
<keyword evidence="2" id="KW-0238">DNA-binding</keyword>